<organism evidence="1">
    <name type="scientific">viral metagenome</name>
    <dbReference type="NCBI Taxonomy" id="1070528"/>
    <lineage>
        <taxon>unclassified sequences</taxon>
        <taxon>metagenomes</taxon>
        <taxon>organismal metagenomes</taxon>
    </lineage>
</organism>
<dbReference type="EMBL" id="MN739458">
    <property type="protein sequence ID" value="QHT05709.1"/>
    <property type="molecule type" value="Genomic_DNA"/>
</dbReference>
<dbReference type="AlphaFoldDB" id="A0A6C0CPU4"/>
<accession>A0A6C0CPU4</accession>
<sequence length="38" mass="4455">MFPLGDAKYIIAVCMVGIVRTLMDVREDINRYKKKDDH</sequence>
<proteinExistence type="predicted"/>
<evidence type="ECO:0000313" key="1">
    <source>
        <dbReference type="EMBL" id="QHT05709.1"/>
    </source>
</evidence>
<reference evidence="1" key="1">
    <citation type="journal article" date="2020" name="Nature">
        <title>Giant virus diversity and host interactions through global metagenomics.</title>
        <authorList>
            <person name="Schulz F."/>
            <person name="Roux S."/>
            <person name="Paez-Espino D."/>
            <person name="Jungbluth S."/>
            <person name="Walsh D.A."/>
            <person name="Denef V.J."/>
            <person name="McMahon K.D."/>
            <person name="Konstantinidis K.T."/>
            <person name="Eloe-Fadrosh E.A."/>
            <person name="Kyrpides N.C."/>
            <person name="Woyke T."/>
        </authorList>
    </citation>
    <scope>NUCLEOTIDE SEQUENCE</scope>
    <source>
        <strain evidence="1">GVMAG-M-3300021389-45</strain>
    </source>
</reference>
<protein>
    <submittedName>
        <fullName evidence="1">Uncharacterized protein</fullName>
    </submittedName>
</protein>
<name>A0A6C0CPU4_9ZZZZ</name>